<dbReference type="InterPro" id="IPR000860">
    <property type="entry name" value="HemC"/>
</dbReference>
<sequence length="360" mass="38271">MATPSSSSEAKSEKVVIVGSRSSQLAMIQTTTIVQALSEAHPDVKFRVETMKTIGDNVLDKPLPNIGQTNLFTKELETALAAGSIDLIVHSLKDLPTTLPPGMKLAVIYKRDSPTDALLLSPRQSGRSLETLPPGSVVGTSSLRRIAQLKRAFPELEYKSVRGNLNTRLAKLDAASDNEGDSNKGGYDALILATAGLVRMGWTSRIAQELSPSLCMYAVGQGALAIETREDDTQTNSIVQCLNDPNTLIACSAERQFLKSLGGGCSVPIGVESILKDGHYTLRGAVFSLDGHEVISGSKKESLPSLGTPPSFDSCSSFGAKVGEALAQELIKEGAREILKRAREETDALTSKISEAKGDS</sequence>
<dbReference type="GO" id="GO:0006782">
    <property type="term" value="P:protoporphyrinogen IX biosynthetic process"/>
    <property type="evidence" value="ECO:0007669"/>
    <property type="project" value="UniProtKB-UniPathway"/>
</dbReference>
<dbReference type="PRINTS" id="PR00151">
    <property type="entry name" value="PORPHBDMNASE"/>
</dbReference>
<dbReference type="PROSITE" id="PS00533">
    <property type="entry name" value="PORPHOBILINOGEN_DEAM"/>
    <property type="match status" value="1"/>
</dbReference>
<dbReference type="PIRSF" id="PIRSF001438">
    <property type="entry name" value="4pyrrol_synth_OHMeBilane_synth"/>
    <property type="match status" value="1"/>
</dbReference>
<accession>A0A1X7VN60</accession>
<dbReference type="InterPro" id="IPR022419">
    <property type="entry name" value="Porphobilin_deaminase_cofac_BS"/>
</dbReference>
<comment type="pathway">
    <text evidence="3">Porphyrin-containing compound metabolism; protoporphyrin-IX biosynthesis; coproporphyrinogen-III from 5-aminolevulinate: step 2/4.</text>
</comment>
<dbReference type="Gene3D" id="3.40.190.10">
    <property type="entry name" value="Periplasmic binding protein-like II"/>
    <property type="match status" value="2"/>
</dbReference>
<dbReference type="eggNOG" id="KOG2892">
    <property type="taxonomic scope" value="Eukaryota"/>
</dbReference>
<dbReference type="EnsemblMetazoa" id="XM_003383586.3">
    <property type="protein sequence ID" value="XP_003383634.1"/>
    <property type="gene ID" value="LOC100632190"/>
</dbReference>
<protein>
    <recommendedName>
        <fullName evidence="5">hydroxymethylbilane synthase</fullName>
        <ecNumber evidence="5">2.5.1.61</ecNumber>
    </recommendedName>
    <alternativeName>
        <fullName evidence="8">Hydroxymethylbilane synthase</fullName>
    </alternativeName>
</protein>
<feature type="domain" description="Porphobilinogen deaminase C-terminal" evidence="11">
    <location>
        <begin position="249"/>
        <end position="326"/>
    </location>
</feature>
<evidence type="ECO:0000259" key="11">
    <source>
        <dbReference type="Pfam" id="PF03900"/>
    </source>
</evidence>
<dbReference type="EC" id="2.5.1.61" evidence="5"/>
<evidence type="ECO:0000256" key="6">
    <source>
        <dbReference type="ARBA" id="ARBA00022679"/>
    </source>
</evidence>
<evidence type="ECO:0000256" key="2">
    <source>
        <dbReference type="ARBA" id="ARBA00002869"/>
    </source>
</evidence>
<evidence type="ECO:0000256" key="5">
    <source>
        <dbReference type="ARBA" id="ARBA00012655"/>
    </source>
</evidence>
<feature type="coiled-coil region" evidence="9">
    <location>
        <begin position="332"/>
        <end position="359"/>
    </location>
</feature>
<evidence type="ECO:0000256" key="1">
    <source>
        <dbReference type="ARBA" id="ARBA00001916"/>
    </source>
</evidence>
<dbReference type="AlphaFoldDB" id="A0A1X7VN60"/>
<keyword evidence="9" id="KW-0175">Coiled coil</keyword>
<evidence type="ECO:0000256" key="9">
    <source>
        <dbReference type="SAM" id="Coils"/>
    </source>
</evidence>
<evidence type="ECO:0000313" key="12">
    <source>
        <dbReference type="EnsemblMetazoa" id="Aqu2.1.41324_001"/>
    </source>
</evidence>
<comment type="cofactor">
    <cofactor evidence="1">
        <name>dipyrromethane</name>
        <dbReference type="ChEBI" id="CHEBI:60342"/>
    </cofactor>
</comment>
<evidence type="ECO:0000256" key="8">
    <source>
        <dbReference type="ARBA" id="ARBA00033064"/>
    </source>
</evidence>
<dbReference type="GO" id="GO:0005737">
    <property type="term" value="C:cytoplasm"/>
    <property type="evidence" value="ECO:0007669"/>
    <property type="project" value="TreeGrafter"/>
</dbReference>
<dbReference type="InterPro" id="IPR022418">
    <property type="entry name" value="Porphobilinogen_deaminase_C"/>
</dbReference>
<proteinExistence type="inferred from homology"/>
<dbReference type="UniPathway" id="UPA00251">
    <property type="reaction ID" value="UER00319"/>
</dbReference>
<keyword evidence="6" id="KW-0808">Transferase</keyword>
<dbReference type="OMA" id="LWQANHI"/>
<dbReference type="CDD" id="cd13645">
    <property type="entry name" value="PBP2_HuPBGD_like"/>
    <property type="match status" value="1"/>
</dbReference>
<dbReference type="InParanoid" id="A0A1X7VN60"/>
<evidence type="ECO:0000256" key="3">
    <source>
        <dbReference type="ARBA" id="ARBA00004735"/>
    </source>
</evidence>
<dbReference type="Proteomes" id="UP000007879">
    <property type="component" value="Unassembled WGS sequence"/>
</dbReference>
<dbReference type="GO" id="GO:0004418">
    <property type="term" value="F:hydroxymethylbilane synthase activity"/>
    <property type="evidence" value="ECO:0007669"/>
    <property type="project" value="UniProtKB-EC"/>
</dbReference>
<keyword evidence="13" id="KW-1185">Reference proteome</keyword>
<gene>
    <name evidence="12" type="primary">100632190</name>
</gene>
<reference evidence="13" key="1">
    <citation type="journal article" date="2010" name="Nature">
        <title>The Amphimedon queenslandica genome and the evolution of animal complexity.</title>
        <authorList>
            <person name="Srivastava M."/>
            <person name="Simakov O."/>
            <person name="Chapman J."/>
            <person name="Fahey B."/>
            <person name="Gauthier M.E."/>
            <person name="Mitros T."/>
            <person name="Richards G.S."/>
            <person name="Conaco C."/>
            <person name="Dacre M."/>
            <person name="Hellsten U."/>
            <person name="Larroux C."/>
            <person name="Putnam N.H."/>
            <person name="Stanke M."/>
            <person name="Adamska M."/>
            <person name="Darling A."/>
            <person name="Degnan S.M."/>
            <person name="Oakley T.H."/>
            <person name="Plachetzki D.C."/>
            <person name="Zhai Y."/>
            <person name="Adamski M."/>
            <person name="Calcino A."/>
            <person name="Cummins S.F."/>
            <person name="Goodstein D.M."/>
            <person name="Harris C."/>
            <person name="Jackson D.J."/>
            <person name="Leys S.P."/>
            <person name="Shu S."/>
            <person name="Woodcroft B.J."/>
            <person name="Vervoort M."/>
            <person name="Kosik K.S."/>
            <person name="Manning G."/>
            <person name="Degnan B.M."/>
            <person name="Rokhsar D.S."/>
        </authorList>
    </citation>
    <scope>NUCLEOTIDE SEQUENCE [LARGE SCALE GENOMIC DNA]</scope>
</reference>
<dbReference type="InterPro" id="IPR022417">
    <property type="entry name" value="Porphobilin_deaminase_N"/>
</dbReference>
<dbReference type="SUPFAM" id="SSF54782">
    <property type="entry name" value="Porphobilinogen deaminase (hydroxymethylbilane synthase), C-terminal domain"/>
    <property type="match status" value="1"/>
</dbReference>
<dbReference type="PANTHER" id="PTHR11557:SF0">
    <property type="entry name" value="PORPHOBILINOGEN DEAMINASE"/>
    <property type="match status" value="1"/>
</dbReference>
<dbReference type="KEGG" id="aqu:100632190"/>
<comment type="function">
    <text evidence="2">Tetrapolymerization of the monopyrrole PBG into the hydroxymethylbilane pre-uroporphyrinogen in several discrete steps.</text>
</comment>
<dbReference type="Pfam" id="PF03900">
    <property type="entry name" value="Porphobil_deamC"/>
    <property type="match status" value="1"/>
</dbReference>
<evidence type="ECO:0000259" key="10">
    <source>
        <dbReference type="Pfam" id="PF01379"/>
    </source>
</evidence>
<evidence type="ECO:0000313" key="13">
    <source>
        <dbReference type="Proteomes" id="UP000007879"/>
    </source>
</evidence>
<dbReference type="STRING" id="400682.A0A1X7VN60"/>
<dbReference type="InterPro" id="IPR036803">
    <property type="entry name" value="Porphobilinogen_deaminase_C_sf"/>
</dbReference>
<dbReference type="FunFam" id="3.40.190.10:FF:000005">
    <property type="entry name" value="Porphobilinogen deaminase"/>
    <property type="match status" value="1"/>
</dbReference>
<dbReference type="FunFam" id="3.40.190.10:FF:000004">
    <property type="entry name" value="Porphobilinogen deaminase"/>
    <property type="match status" value="1"/>
</dbReference>
<dbReference type="OrthoDB" id="564646at2759"/>
<comment type="similarity">
    <text evidence="4">Belongs to the HMBS family.</text>
</comment>
<dbReference type="SUPFAM" id="SSF53850">
    <property type="entry name" value="Periplasmic binding protein-like II"/>
    <property type="match status" value="1"/>
</dbReference>
<reference evidence="12" key="2">
    <citation type="submission" date="2017-05" db="UniProtKB">
        <authorList>
            <consortium name="EnsemblMetazoa"/>
        </authorList>
    </citation>
    <scope>IDENTIFICATION</scope>
</reference>
<dbReference type="HAMAP" id="MF_00260">
    <property type="entry name" value="Porphobil_deam"/>
    <property type="match status" value="1"/>
</dbReference>
<dbReference type="Gene3D" id="3.30.160.40">
    <property type="entry name" value="Porphobilinogen deaminase, C-terminal domain"/>
    <property type="match status" value="1"/>
</dbReference>
<name>A0A1X7VN60_AMPQE</name>
<dbReference type="NCBIfam" id="TIGR00212">
    <property type="entry name" value="hemC"/>
    <property type="match status" value="1"/>
</dbReference>
<feature type="domain" description="Porphobilinogen deaminase N-terminal" evidence="10">
    <location>
        <begin position="17"/>
        <end position="236"/>
    </location>
</feature>
<dbReference type="Pfam" id="PF01379">
    <property type="entry name" value="Porphobil_deam"/>
    <property type="match status" value="1"/>
</dbReference>
<dbReference type="PANTHER" id="PTHR11557">
    <property type="entry name" value="PORPHOBILINOGEN DEAMINASE"/>
    <property type="match status" value="1"/>
</dbReference>
<dbReference type="EnsemblMetazoa" id="Aqu2.1.41324_001">
    <property type="protein sequence ID" value="Aqu2.1.41324_001"/>
    <property type="gene ID" value="Aqu2.1.41324"/>
</dbReference>
<keyword evidence="7" id="KW-0627">Porphyrin biosynthesis</keyword>
<evidence type="ECO:0000256" key="7">
    <source>
        <dbReference type="ARBA" id="ARBA00023244"/>
    </source>
</evidence>
<organism evidence="12">
    <name type="scientific">Amphimedon queenslandica</name>
    <name type="common">Sponge</name>
    <dbReference type="NCBI Taxonomy" id="400682"/>
    <lineage>
        <taxon>Eukaryota</taxon>
        <taxon>Metazoa</taxon>
        <taxon>Porifera</taxon>
        <taxon>Demospongiae</taxon>
        <taxon>Heteroscleromorpha</taxon>
        <taxon>Haplosclerida</taxon>
        <taxon>Niphatidae</taxon>
        <taxon>Amphimedon</taxon>
    </lineage>
</organism>
<evidence type="ECO:0000256" key="4">
    <source>
        <dbReference type="ARBA" id="ARBA00005638"/>
    </source>
</evidence>